<feature type="region of interest" description="Disordered" evidence="7">
    <location>
        <begin position="95"/>
        <end position="114"/>
    </location>
</feature>
<organism evidence="8 9">
    <name type="scientific">Trichuris muris</name>
    <name type="common">Mouse whipworm</name>
    <dbReference type="NCBI Taxonomy" id="70415"/>
    <lineage>
        <taxon>Eukaryota</taxon>
        <taxon>Metazoa</taxon>
        <taxon>Ecdysozoa</taxon>
        <taxon>Nematoda</taxon>
        <taxon>Enoplea</taxon>
        <taxon>Dorylaimia</taxon>
        <taxon>Trichinellida</taxon>
        <taxon>Trichuridae</taxon>
        <taxon>Trichuris</taxon>
    </lineage>
</organism>
<evidence type="ECO:0000313" key="9">
    <source>
        <dbReference type="WBParaSite" id="TMUE_2000010005.1"/>
    </source>
</evidence>
<evidence type="ECO:0000256" key="1">
    <source>
        <dbReference type="ARBA" id="ARBA00004173"/>
    </source>
</evidence>
<dbReference type="Pfam" id="PF08293">
    <property type="entry name" value="MRP-S33"/>
    <property type="match status" value="1"/>
</dbReference>
<evidence type="ECO:0000256" key="3">
    <source>
        <dbReference type="ARBA" id="ARBA00022980"/>
    </source>
</evidence>
<keyword evidence="8" id="KW-1185">Reference proteome</keyword>
<dbReference type="InterPro" id="IPR013219">
    <property type="entry name" value="Ribosomal_mS33"/>
</dbReference>
<evidence type="ECO:0000256" key="5">
    <source>
        <dbReference type="ARBA" id="ARBA00023274"/>
    </source>
</evidence>
<keyword evidence="4" id="KW-0496">Mitochondrion</keyword>
<name>A0A5S6QRZ3_TRIMR</name>
<dbReference type="GO" id="GO:0005840">
    <property type="term" value="C:ribosome"/>
    <property type="evidence" value="ECO:0007669"/>
    <property type="project" value="UniProtKB-KW"/>
</dbReference>
<reference evidence="8" key="2">
    <citation type="submission" date="2014-03" db="EMBL/GenBank/DDBJ databases">
        <title>The whipworm genome and dual-species transcriptomics of an intimate host-pathogen interaction.</title>
        <authorList>
            <person name="Foth B.J."/>
            <person name="Tsai I.J."/>
            <person name="Reid A.J."/>
            <person name="Bancroft A.J."/>
            <person name="Nichol S."/>
            <person name="Tracey A."/>
            <person name="Holroyd N."/>
            <person name="Cotton J.A."/>
            <person name="Stanley E.J."/>
            <person name="Zarowiecki M."/>
            <person name="Liu J.Z."/>
            <person name="Huckvale T."/>
            <person name="Cooper P.J."/>
            <person name="Grencis R.K."/>
            <person name="Berriman M."/>
        </authorList>
    </citation>
    <scope>NUCLEOTIDE SEQUENCE [LARGE SCALE GENOMIC DNA]</scope>
    <source>
        <strain evidence="8">Edinburgh</strain>
    </source>
</reference>
<dbReference type="STRING" id="70415.A0A5S6QRZ3"/>
<keyword evidence="5" id="KW-0687">Ribonucleoprotein</keyword>
<comment type="subcellular location">
    <subcellularLocation>
        <location evidence="1">Mitochondrion</location>
    </subcellularLocation>
</comment>
<dbReference type="AlphaFoldDB" id="A0A5S6QRZ3"/>
<dbReference type="WBParaSite" id="TMUE_2000010005.1">
    <property type="protein sequence ID" value="TMUE_2000010005.1"/>
    <property type="gene ID" value="WBGene00295026"/>
</dbReference>
<sequence length="114" mass="13444">MSSRRLGAVASVYQRRIDLLSKKIFNELPAPLKGRNARLVDSFRRIRFSENDYGINYYPPHSMFHGLTQLLRFHGLYRDEHQDFMDEFKRLDILRGKGPPKPGEGKRARLRRAE</sequence>
<dbReference type="Proteomes" id="UP000046395">
    <property type="component" value="Unassembled WGS sequence"/>
</dbReference>
<dbReference type="GO" id="GO:0005739">
    <property type="term" value="C:mitochondrion"/>
    <property type="evidence" value="ECO:0007669"/>
    <property type="project" value="UniProtKB-SubCell"/>
</dbReference>
<dbReference type="PANTHER" id="PTHR13362">
    <property type="entry name" value="MITOCHONDRIAL RIBOSOMAL PROTEIN S33"/>
    <property type="match status" value="1"/>
</dbReference>
<comment type="similarity">
    <text evidence="2">Belongs to the mitochondrion-specific ribosomal protein mS33 family.</text>
</comment>
<evidence type="ECO:0000256" key="6">
    <source>
        <dbReference type="ARBA" id="ARBA00035132"/>
    </source>
</evidence>
<evidence type="ECO:0000256" key="4">
    <source>
        <dbReference type="ARBA" id="ARBA00023128"/>
    </source>
</evidence>
<dbReference type="PANTHER" id="PTHR13362:SF2">
    <property type="entry name" value="SMALL RIBOSOMAL SUBUNIT PROTEIN MS33"/>
    <property type="match status" value="1"/>
</dbReference>
<evidence type="ECO:0000313" key="8">
    <source>
        <dbReference type="Proteomes" id="UP000046395"/>
    </source>
</evidence>
<reference evidence="8" key="1">
    <citation type="submission" date="2013-11" db="EMBL/GenBank/DDBJ databases">
        <authorList>
            <person name="Aslett M."/>
        </authorList>
    </citation>
    <scope>NUCLEOTIDE SEQUENCE [LARGE SCALE GENOMIC DNA]</scope>
    <source>
        <strain evidence="8">Edinburgh</strain>
    </source>
</reference>
<evidence type="ECO:0000256" key="7">
    <source>
        <dbReference type="SAM" id="MobiDB-lite"/>
    </source>
</evidence>
<proteinExistence type="inferred from homology"/>
<protein>
    <recommendedName>
        <fullName evidence="6">Small ribosomal subunit protein mS33</fullName>
    </recommendedName>
</protein>
<feature type="compositionally biased region" description="Basic and acidic residues" evidence="7">
    <location>
        <begin position="103"/>
        <end position="114"/>
    </location>
</feature>
<dbReference type="WBParaSite" id="TMUE_2000010005.2">
    <property type="protein sequence ID" value="TMUE_2000010005.2"/>
    <property type="gene ID" value="WBGene00295026"/>
</dbReference>
<accession>A0A5S6QRZ3</accession>
<reference evidence="9" key="3">
    <citation type="submission" date="2019-12" db="UniProtKB">
        <authorList>
            <consortium name="WormBaseParasite"/>
        </authorList>
    </citation>
    <scope>IDENTIFICATION</scope>
</reference>
<evidence type="ECO:0000256" key="2">
    <source>
        <dbReference type="ARBA" id="ARBA00008970"/>
    </source>
</evidence>
<dbReference type="GO" id="GO:1990904">
    <property type="term" value="C:ribonucleoprotein complex"/>
    <property type="evidence" value="ECO:0007669"/>
    <property type="project" value="UniProtKB-KW"/>
</dbReference>
<keyword evidence="3" id="KW-0689">Ribosomal protein</keyword>